<proteinExistence type="predicted"/>
<dbReference type="EMBL" id="JAUSTT010000004">
    <property type="protein sequence ID" value="MDQ0175200.1"/>
    <property type="molecule type" value="Genomic_DNA"/>
</dbReference>
<protein>
    <recommendedName>
        <fullName evidence="1">LysM domain-containing protein</fullName>
    </recommendedName>
</protein>
<dbReference type="PROSITE" id="PS51782">
    <property type="entry name" value="LYSM"/>
    <property type="match status" value="1"/>
</dbReference>
<evidence type="ECO:0000313" key="3">
    <source>
        <dbReference type="Proteomes" id="UP001223586"/>
    </source>
</evidence>
<organism evidence="2 3">
    <name type="scientific">Bacillus chungangensis</name>
    <dbReference type="NCBI Taxonomy" id="587633"/>
    <lineage>
        <taxon>Bacteria</taxon>
        <taxon>Bacillati</taxon>
        <taxon>Bacillota</taxon>
        <taxon>Bacilli</taxon>
        <taxon>Bacillales</taxon>
        <taxon>Bacillaceae</taxon>
        <taxon>Bacillus</taxon>
    </lineage>
</organism>
<feature type="domain" description="LysM" evidence="1">
    <location>
        <begin position="47"/>
        <end position="100"/>
    </location>
</feature>
<evidence type="ECO:0000259" key="1">
    <source>
        <dbReference type="PROSITE" id="PS51782"/>
    </source>
</evidence>
<dbReference type="Proteomes" id="UP001223586">
    <property type="component" value="Unassembled WGS sequence"/>
</dbReference>
<evidence type="ECO:0000313" key="2">
    <source>
        <dbReference type="EMBL" id="MDQ0175200.1"/>
    </source>
</evidence>
<keyword evidence="3" id="KW-1185">Reference proteome</keyword>
<dbReference type="RefSeq" id="WP_307227288.1">
    <property type="nucleotide sequence ID" value="NZ_JAUSTT010000004.1"/>
</dbReference>
<reference evidence="2 3" key="1">
    <citation type="submission" date="2023-07" db="EMBL/GenBank/DDBJ databases">
        <title>Genomic Encyclopedia of Type Strains, Phase IV (KMG-IV): sequencing the most valuable type-strain genomes for metagenomic binning, comparative biology and taxonomic classification.</title>
        <authorList>
            <person name="Goeker M."/>
        </authorList>
    </citation>
    <scope>NUCLEOTIDE SEQUENCE [LARGE SCALE GENOMIC DNA]</scope>
    <source>
        <strain evidence="2 3">DSM 23837</strain>
    </source>
</reference>
<gene>
    <name evidence="2" type="ORF">J2S08_001034</name>
</gene>
<accession>A0ABT9WQZ7</accession>
<sequence>MKKIIAFLLTATIGYSIYHDITNGTLEVHSTNKTLQDNTEIETSPFIAIAVQPGDTVLSVVEQLQQAPLSASISQVTNDFMQLNKGTRPEDIQVGKTYNFPVYLNEED</sequence>
<comment type="caution">
    <text evidence="2">The sequence shown here is derived from an EMBL/GenBank/DDBJ whole genome shotgun (WGS) entry which is preliminary data.</text>
</comment>
<dbReference type="InterPro" id="IPR018392">
    <property type="entry name" value="LysM"/>
</dbReference>
<name>A0ABT9WQZ7_9BACI</name>